<protein>
    <submittedName>
        <fullName evidence="1">Uncharacterized protein</fullName>
    </submittedName>
</protein>
<dbReference type="Proteomes" id="UP000590647">
    <property type="component" value="Unassembled WGS sequence"/>
</dbReference>
<name>A0A7W9HCT7_9ACTN</name>
<gene>
    <name evidence="1" type="ORF">HDA41_007605</name>
</gene>
<accession>A0A7W9HCT7</accession>
<keyword evidence="2" id="KW-1185">Reference proteome</keyword>
<dbReference type="AlphaFoldDB" id="A0A7W9HCT7"/>
<sequence length="41" mass="4591">MSVSVLLTCERGAELGRASLKCLFHPENGVNRDTGKERIFR</sequence>
<organism evidence="1 2">
    <name type="scientific">Streptomyces caelestis</name>
    <dbReference type="NCBI Taxonomy" id="36816"/>
    <lineage>
        <taxon>Bacteria</taxon>
        <taxon>Bacillati</taxon>
        <taxon>Actinomycetota</taxon>
        <taxon>Actinomycetes</taxon>
        <taxon>Kitasatosporales</taxon>
        <taxon>Streptomycetaceae</taxon>
        <taxon>Streptomyces</taxon>
    </lineage>
</organism>
<evidence type="ECO:0000313" key="2">
    <source>
        <dbReference type="Proteomes" id="UP000590647"/>
    </source>
</evidence>
<dbReference type="EMBL" id="JACHNE010000001">
    <property type="protein sequence ID" value="MBB5799641.1"/>
    <property type="molecule type" value="Genomic_DNA"/>
</dbReference>
<evidence type="ECO:0000313" key="1">
    <source>
        <dbReference type="EMBL" id="MBB5799641.1"/>
    </source>
</evidence>
<proteinExistence type="predicted"/>
<comment type="caution">
    <text evidence="1">The sequence shown here is derived from an EMBL/GenBank/DDBJ whole genome shotgun (WGS) entry which is preliminary data.</text>
</comment>
<reference evidence="1 2" key="1">
    <citation type="submission" date="2020-08" db="EMBL/GenBank/DDBJ databases">
        <title>Sequencing the genomes of 1000 actinobacteria strains.</title>
        <authorList>
            <person name="Klenk H.-P."/>
        </authorList>
    </citation>
    <scope>NUCLEOTIDE SEQUENCE [LARGE SCALE GENOMIC DNA]</scope>
    <source>
        <strain evidence="1 2">DSM 40084</strain>
    </source>
</reference>